<dbReference type="OrthoDB" id="9998011at2759"/>
<evidence type="ECO:0000313" key="3">
    <source>
        <dbReference type="Proteomes" id="UP000274504"/>
    </source>
</evidence>
<proteinExistence type="predicted"/>
<reference evidence="2 4" key="3">
    <citation type="submission" date="2019-07" db="EMBL/GenBank/DDBJ databases">
        <authorList>
            <person name="Jastrzebski P J."/>
            <person name="Paukszto L."/>
            <person name="Jastrzebski P J."/>
        </authorList>
    </citation>
    <scope>NUCLEOTIDE SEQUENCE [LARGE SCALE GENOMIC DNA]</scope>
    <source>
        <strain evidence="2 4">WMS-il1</strain>
    </source>
</reference>
<reference evidence="1 3" key="2">
    <citation type="submission" date="2018-11" db="EMBL/GenBank/DDBJ databases">
        <authorList>
            <consortium name="Pathogen Informatics"/>
        </authorList>
    </citation>
    <scope>NUCLEOTIDE SEQUENCE [LARGE SCALE GENOMIC DNA]</scope>
</reference>
<dbReference type="WBParaSite" id="HDID_0001072901-mRNA-1">
    <property type="protein sequence ID" value="HDID_0001072901-mRNA-1"/>
    <property type="gene ID" value="HDID_0001072901"/>
</dbReference>
<keyword evidence="4" id="KW-1185">Reference proteome</keyword>
<gene>
    <name evidence="1" type="ORF">HDID_LOCUS10727</name>
    <name evidence="2" type="ORF">WMSIL1_LOCUS1637</name>
</gene>
<dbReference type="Proteomes" id="UP000321570">
    <property type="component" value="Unassembled WGS sequence"/>
</dbReference>
<dbReference type="EMBL" id="UYSG01011876">
    <property type="protein sequence ID" value="VDL63879.1"/>
    <property type="molecule type" value="Genomic_DNA"/>
</dbReference>
<dbReference type="AlphaFoldDB" id="A0A0R3SY84"/>
<evidence type="ECO:0000313" key="1">
    <source>
        <dbReference type="EMBL" id="VDL63879.1"/>
    </source>
</evidence>
<evidence type="ECO:0000313" key="4">
    <source>
        <dbReference type="Proteomes" id="UP000321570"/>
    </source>
</evidence>
<reference evidence="5" key="1">
    <citation type="submission" date="2017-02" db="UniProtKB">
        <authorList>
            <consortium name="WormBaseParasite"/>
        </authorList>
    </citation>
    <scope>IDENTIFICATION</scope>
</reference>
<evidence type="ECO:0000313" key="5">
    <source>
        <dbReference type="WBParaSite" id="HDID_0001072901-mRNA-1"/>
    </source>
</evidence>
<protein>
    <submittedName>
        <fullName evidence="5">TldD/PmbA family protein</fullName>
    </submittedName>
</protein>
<accession>A0A0R3SY84</accession>
<organism evidence="5">
    <name type="scientific">Hymenolepis diminuta</name>
    <name type="common">Rat tapeworm</name>
    <dbReference type="NCBI Taxonomy" id="6216"/>
    <lineage>
        <taxon>Eukaryota</taxon>
        <taxon>Metazoa</taxon>
        <taxon>Spiralia</taxon>
        <taxon>Lophotrochozoa</taxon>
        <taxon>Platyhelminthes</taxon>
        <taxon>Cestoda</taxon>
        <taxon>Eucestoda</taxon>
        <taxon>Cyclophyllidea</taxon>
        <taxon>Hymenolepididae</taxon>
        <taxon>Hymenolepis</taxon>
    </lineage>
</organism>
<name>A0A0R3SY84_HYMDI</name>
<sequence length="148" mass="15988">MTIAKRGTGVYDDKEVKSFNEFFTVSDAVRRSIGVEAEGVEKRVTVDGSFCSSGVSNKLEGCFIDTDNGFTSFIDNTNSAESKLHLTSHVLAALSSAGTPLKTAKAAQYDKSLSSTIECIESVGRSFPLKEWSTLLIAKVLHAVVRIF</sequence>
<dbReference type="Proteomes" id="UP000274504">
    <property type="component" value="Unassembled WGS sequence"/>
</dbReference>
<dbReference type="EMBL" id="CABIJS010000036">
    <property type="protein sequence ID" value="VUZ40625.1"/>
    <property type="molecule type" value="Genomic_DNA"/>
</dbReference>
<evidence type="ECO:0000313" key="2">
    <source>
        <dbReference type="EMBL" id="VUZ40625.1"/>
    </source>
</evidence>